<dbReference type="SUPFAM" id="SSF57667">
    <property type="entry name" value="beta-beta-alpha zinc fingers"/>
    <property type="match status" value="1"/>
</dbReference>
<evidence type="ECO:0000256" key="5">
    <source>
        <dbReference type="SAM" id="Coils"/>
    </source>
</evidence>
<evidence type="ECO:0000256" key="1">
    <source>
        <dbReference type="ARBA" id="ARBA00022723"/>
    </source>
</evidence>
<gene>
    <name evidence="7" type="ORF">APLA_LOCUS16333</name>
</gene>
<dbReference type="GO" id="GO:0008270">
    <property type="term" value="F:zinc ion binding"/>
    <property type="evidence" value="ECO:0007669"/>
    <property type="project" value="UniProtKB-KW"/>
</dbReference>
<dbReference type="PROSITE" id="PS50808">
    <property type="entry name" value="ZF_BED"/>
    <property type="match status" value="1"/>
</dbReference>
<keyword evidence="1" id="KW-0479">Metal-binding</keyword>
<feature type="domain" description="BED-type" evidence="6">
    <location>
        <begin position="4"/>
        <end position="55"/>
    </location>
</feature>
<evidence type="ECO:0000313" key="8">
    <source>
        <dbReference type="Proteomes" id="UP000494256"/>
    </source>
</evidence>
<name>A0A8S1BI88_ARCPL</name>
<evidence type="ECO:0000259" key="6">
    <source>
        <dbReference type="PROSITE" id="PS50808"/>
    </source>
</evidence>
<comment type="caution">
    <text evidence="7">The sequence shown here is derived from an EMBL/GenBank/DDBJ whole genome shotgun (WGS) entry which is preliminary data.</text>
</comment>
<evidence type="ECO:0000256" key="2">
    <source>
        <dbReference type="ARBA" id="ARBA00022771"/>
    </source>
</evidence>
<dbReference type="InterPro" id="IPR003656">
    <property type="entry name" value="Znf_BED"/>
</dbReference>
<accession>A0A8S1BI88</accession>
<dbReference type="SMART" id="SM00614">
    <property type="entry name" value="ZnF_BED"/>
    <property type="match status" value="1"/>
</dbReference>
<dbReference type="Proteomes" id="UP000494256">
    <property type="component" value="Unassembled WGS sequence"/>
</dbReference>
<dbReference type="AlphaFoldDB" id="A0A8S1BI88"/>
<dbReference type="Pfam" id="PF02892">
    <property type="entry name" value="zf-BED"/>
    <property type="match status" value="1"/>
</dbReference>
<reference evidence="7 8" key="1">
    <citation type="submission" date="2020-04" db="EMBL/GenBank/DDBJ databases">
        <authorList>
            <person name="Wallbank WR R."/>
            <person name="Pardo Diaz C."/>
            <person name="Kozak K."/>
            <person name="Martin S."/>
            <person name="Jiggins C."/>
            <person name="Moest M."/>
            <person name="Warren A I."/>
            <person name="Byers J.R.P. K."/>
            <person name="Montejo-Kovacevich G."/>
            <person name="Yen C E."/>
        </authorList>
    </citation>
    <scope>NUCLEOTIDE SEQUENCE [LARGE SCALE GENOMIC DNA]</scope>
</reference>
<protein>
    <recommendedName>
        <fullName evidence="6">BED-type domain-containing protein</fullName>
    </recommendedName>
</protein>
<dbReference type="InterPro" id="IPR036236">
    <property type="entry name" value="Znf_C2H2_sf"/>
</dbReference>
<feature type="coiled-coil region" evidence="5">
    <location>
        <begin position="123"/>
        <end position="192"/>
    </location>
</feature>
<dbReference type="GO" id="GO:0003677">
    <property type="term" value="F:DNA binding"/>
    <property type="evidence" value="ECO:0007669"/>
    <property type="project" value="InterPro"/>
</dbReference>
<evidence type="ECO:0000313" key="7">
    <source>
        <dbReference type="EMBL" id="CAB3258708.1"/>
    </source>
</evidence>
<keyword evidence="5" id="KW-0175">Coiled coil</keyword>
<sequence>MSRINASVLWDYFKKISDTKKALCTLCGEEYSFATTTGNLKAHLKKKHKAAFSAVAEAQEQARYNDRGNRSVIYEYVVVPSPTSSVNESTTTECITKANLQSRESLSEKRSKLSQEGKDTSKENRLIEELTEEKIRIANLQKELIEKEMKEKNLKITLLQDEMNHKKLLYELEKYEIEHRKQEIKHKNQINDLAKQEMLLKIEVLNATLSNSR</sequence>
<evidence type="ECO:0000256" key="3">
    <source>
        <dbReference type="ARBA" id="ARBA00022833"/>
    </source>
</evidence>
<keyword evidence="2 4" id="KW-0863">Zinc-finger</keyword>
<proteinExistence type="predicted"/>
<keyword evidence="3" id="KW-0862">Zinc</keyword>
<dbReference type="OrthoDB" id="7378492at2759"/>
<evidence type="ECO:0000256" key="4">
    <source>
        <dbReference type="PROSITE-ProRule" id="PRU00027"/>
    </source>
</evidence>
<organism evidence="7 8">
    <name type="scientific">Arctia plantaginis</name>
    <name type="common">Wood tiger moth</name>
    <name type="synonym">Phalaena plantaginis</name>
    <dbReference type="NCBI Taxonomy" id="874455"/>
    <lineage>
        <taxon>Eukaryota</taxon>
        <taxon>Metazoa</taxon>
        <taxon>Ecdysozoa</taxon>
        <taxon>Arthropoda</taxon>
        <taxon>Hexapoda</taxon>
        <taxon>Insecta</taxon>
        <taxon>Pterygota</taxon>
        <taxon>Neoptera</taxon>
        <taxon>Endopterygota</taxon>
        <taxon>Lepidoptera</taxon>
        <taxon>Glossata</taxon>
        <taxon>Ditrysia</taxon>
        <taxon>Noctuoidea</taxon>
        <taxon>Erebidae</taxon>
        <taxon>Arctiinae</taxon>
        <taxon>Arctia</taxon>
    </lineage>
</organism>
<dbReference type="EMBL" id="CADEBD010000665">
    <property type="protein sequence ID" value="CAB3258708.1"/>
    <property type="molecule type" value="Genomic_DNA"/>
</dbReference>